<evidence type="ECO:0000313" key="2">
    <source>
        <dbReference type="Proteomes" id="UP000191931"/>
    </source>
</evidence>
<dbReference type="RefSeq" id="WP_080801819.1">
    <property type="nucleotide sequence ID" value="NZ_LT828542.1"/>
</dbReference>
<dbReference type="InterPro" id="IPR010985">
    <property type="entry name" value="Ribbon_hlx_hlx"/>
</dbReference>
<name>A0A1W1HIW4_9BACT</name>
<dbReference type="AlphaFoldDB" id="A0A1W1HIW4"/>
<protein>
    <recommendedName>
        <fullName evidence="3">Toxin-antitoxin system HicB family antitoxin</fullName>
    </recommendedName>
</protein>
<dbReference type="GO" id="GO:0006355">
    <property type="term" value="P:regulation of DNA-templated transcription"/>
    <property type="evidence" value="ECO:0007669"/>
    <property type="project" value="InterPro"/>
</dbReference>
<gene>
    <name evidence="1" type="ORF">MTBBW1_620045</name>
</gene>
<dbReference type="EMBL" id="FWEV01000306">
    <property type="protein sequence ID" value="SLM32302.1"/>
    <property type="molecule type" value="Genomic_DNA"/>
</dbReference>
<evidence type="ECO:0008006" key="3">
    <source>
        <dbReference type="Google" id="ProtNLM"/>
    </source>
</evidence>
<dbReference type="Proteomes" id="UP000191931">
    <property type="component" value="Unassembled WGS sequence"/>
</dbReference>
<accession>A0A1W1HIW4</accession>
<dbReference type="OrthoDB" id="5625755at2"/>
<reference evidence="1 2" key="1">
    <citation type="submission" date="2017-03" db="EMBL/GenBank/DDBJ databases">
        <authorList>
            <person name="Afonso C.L."/>
            <person name="Miller P.J."/>
            <person name="Scott M.A."/>
            <person name="Spackman E."/>
            <person name="Goraichik I."/>
            <person name="Dimitrov K.M."/>
            <person name="Suarez D.L."/>
            <person name="Swayne D.E."/>
        </authorList>
    </citation>
    <scope>NUCLEOTIDE SEQUENCE [LARGE SCALE GENOMIC DNA]</scope>
    <source>
        <strain evidence="1">PRJEB14757</strain>
    </source>
</reference>
<dbReference type="SUPFAM" id="SSF47598">
    <property type="entry name" value="Ribbon-helix-helix"/>
    <property type="match status" value="1"/>
</dbReference>
<evidence type="ECO:0000313" key="1">
    <source>
        <dbReference type="EMBL" id="SLM32302.1"/>
    </source>
</evidence>
<sequence>MAEPNVLTIRVPLDLKQRIARTAEEQGVSINQLAMYMFTKELSDLETGKLISDVWKQYSKKEIMTGFDEVMSKVKDKKVPDWDRLG</sequence>
<dbReference type="InterPro" id="IPR008651">
    <property type="entry name" value="Uncharacterised_HicB"/>
</dbReference>
<dbReference type="Pfam" id="PF05534">
    <property type="entry name" value="HicB"/>
    <property type="match status" value="1"/>
</dbReference>
<proteinExistence type="predicted"/>
<organism evidence="1 2">
    <name type="scientific">Desulfamplus magnetovallimortis</name>
    <dbReference type="NCBI Taxonomy" id="1246637"/>
    <lineage>
        <taxon>Bacteria</taxon>
        <taxon>Pseudomonadati</taxon>
        <taxon>Thermodesulfobacteriota</taxon>
        <taxon>Desulfobacteria</taxon>
        <taxon>Desulfobacterales</taxon>
        <taxon>Desulfobacteraceae</taxon>
        <taxon>Desulfamplus</taxon>
    </lineage>
</organism>
<keyword evidence="2" id="KW-1185">Reference proteome</keyword>